<dbReference type="Pfam" id="PF00168">
    <property type="entry name" value="C2"/>
    <property type="match status" value="3"/>
</dbReference>
<evidence type="ECO:0000256" key="10">
    <source>
        <dbReference type="ARBA" id="ARBA00022837"/>
    </source>
</evidence>
<name>A0A8K1G093_9PASS</name>
<reference evidence="17" key="1">
    <citation type="submission" date="2019-04" db="EMBL/GenBank/DDBJ databases">
        <title>Genome assembly of Zosterops borbonicus 15179.</title>
        <authorList>
            <person name="Leroy T."/>
            <person name="Anselmetti Y."/>
            <person name="Tilak M.-K."/>
            <person name="Nabholz B."/>
        </authorList>
    </citation>
    <scope>NUCLEOTIDE SEQUENCE</scope>
    <source>
        <strain evidence="17">HGM_15179</strain>
        <tissue evidence="17">Muscle</tissue>
    </source>
</reference>
<dbReference type="GO" id="GO:0008429">
    <property type="term" value="F:phosphatidylethanolamine binding"/>
    <property type="evidence" value="ECO:0007669"/>
    <property type="project" value="TreeGrafter"/>
</dbReference>
<evidence type="ECO:0000256" key="13">
    <source>
        <dbReference type="ARBA" id="ARBA00023121"/>
    </source>
</evidence>
<evidence type="ECO:0000256" key="5">
    <source>
        <dbReference type="ARBA" id="ARBA00022475"/>
    </source>
</evidence>
<dbReference type="PROSITE" id="PS50004">
    <property type="entry name" value="C2"/>
    <property type="match status" value="2"/>
</dbReference>
<dbReference type="GO" id="GO:0005509">
    <property type="term" value="F:calcium ion binding"/>
    <property type="evidence" value="ECO:0007669"/>
    <property type="project" value="TreeGrafter"/>
</dbReference>
<evidence type="ECO:0000256" key="12">
    <source>
        <dbReference type="ARBA" id="ARBA00023055"/>
    </source>
</evidence>
<gene>
    <name evidence="17" type="ORF">HGM15179_017806</name>
</gene>
<keyword evidence="13" id="KW-0446">Lipid-binding</keyword>
<dbReference type="GO" id="GO:0006869">
    <property type="term" value="P:lipid transport"/>
    <property type="evidence" value="ECO:0007669"/>
    <property type="project" value="UniProtKB-KW"/>
</dbReference>
<dbReference type="InterPro" id="IPR000008">
    <property type="entry name" value="C2_dom"/>
</dbReference>
<feature type="non-terminal residue" evidence="17">
    <location>
        <position position="497"/>
    </location>
</feature>
<evidence type="ECO:0000259" key="16">
    <source>
        <dbReference type="PROSITE" id="PS50004"/>
    </source>
</evidence>
<dbReference type="GO" id="GO:0035091">
    <property type="term" value="F:phosphatidylinositol binding"/>
    <property type="evidence" value="ECO:0007669"/>
    <property type="project" value="TreeGrafter"/>
</dbReference>
<dbReference type="OrthoDB" id="1029639at2759"/>
<keyword evidence="8" id="KW-0677">Repeat</keyword>
<evidence type="ECO:0000256" key="8">
    <source>
        <dbReference type="ARBA" id="ARBA00022737"/>
    </source>
</evidence>
<evidence type="ECO:0000256" key="6">
    <source>
        <dbReference type="ARBA" id="ARBA00022692"/>
    </source>
</evidence>
<evidence type="ECO:0000256" key="11">
    <source>
        <dbReference type="ARBA" id="ARBA00022989"/>
    </source>
</evidence>
<evidence type="ECO:0000256" key="2">
    <source>
        <dbReference type="ARBA" id="ARBA00004477"/>
    </source>
</evidence>
<feature type="region of interest" description="Disordered" evidence="15">
    <location>
        <begin position="400"/>
        <end position="448"/>
    </location>
</feature>
<evidence type="ECO:0000256" key="7">
    <source>
        <dbReference type="ARBA" id="ARBA00022723"/>
    </source>
</evidence>
<dbReference type="AlphaFoldDB" id="A0A8K1G093"/>
<dbReference type="GO" id="GO:0005886">
    <property type="term" value="C:plasma membrane"/>
    <property type="evidence" value="ECO:0007669"/>
    <property type="project" value="UniProtKB-SubCell"/>
</dbReference>
<dbReference type="SUPFAM" id="SSF49562">
    <property type="entry name" value="C2 domain (Calcium/lipid-binding domain, CaLB)"/>
    <property type="match status" value="3"/>
</dbReference>
<evidence type="ECO:0000256" key="14">
    <source>
        <dbReference type="ARBA" id="ARBA00023136"/>
    </source>
</evidence>
<keyword evidence="11" id="KW-1133">Transmembrane helix</keyword>
<sequence length="497" mass="54420">VRKGKEPNPLVQVSVQDVTRESKVVWGSSAPVWEDSFRFFLHDPRSQDVDFQVSLAIFPLFSPFSTLFPLFSGSGPGGLLHLKLVLRVLFPEPPEPREAPPGQEETPEGGGGSTSEGPPERPSRANPDPRFGTERVVRIHLLEAQDLVAKDQRLGGMIRGRSDPYAKVRAGGAAFRSRVIKEELNPRWNESYEVIVYDIPGQDVEFELFDKDIDKDDFLGRWVSPIAPGVSPCALGVSPSVPGFSLHPRGLSRCDPRPISPQVLHTNALLRPPRGPELSAALLGVFVDRGADLPLRKGSKPPCAFVTLSVGDVTHSTKSCGPSVEPVWDEGFSFLIRRPHVETLELQVKDAGGPGLGSLSLSLSPLLAQPMDGWVTLPGGAQLLLRAQLGVLVSQQVEDSAVPAVPEGGDTEQGQEEEKEEKEKEEDEDEEPGAGGLRQRRPPADRFEWELSREEAERRRLEATVKSTLNFVTREKEALGKLQLDLAQVDLSQGEPR</sequence>
<accession>A0A8K1G093</accession>
<protein>
    <recommendedName>
        <fullName evidence="16">C2 domain-containing protein</fullName>
    </recommendedName>
</protein>
<dbReference type="Gene3D" id="2.60.40.150">
    <property type="entry name" value="C2 domain"/>
    <property type="match status" value="3"/>
</dbReference>
<evidence type="ECO:0000256" key="4">
    <source>
        <dbReference type="ARBA" id="ARBA00022448"/>
    </source>
</evidence>
<feature type="non-terminal residue" evidence="17">
    <location>
        <position position="1"/>
    </location>
</feature>
<keyword evidence="18" id="KW-1185">Reference proteome</keyword>
<dbReference type="Proteomes" id="UP000796761">
    <property type="component" value="Unassembled WGS sequence"/>
</dbReference>
<organism evidence="17 18">
    <name type="scientific">Zosterops borbonicus</name>
    <dbReference type="NCBI Taxonomy" id="364589"/>
    <lineage>
        <taxon>Eukaryota</taxon>
        <taxon>Metazoa</taxon>
        <taxon>Chordata</taxon>
        <taxon>Craniata</taxon>
        <taxon>Vertebrata</taxon>
        <taxon>Euteleostomi</taxon>
        <taxon>Archelosauria</taxon>
        <taxon>Archosauria</taxon>
        <taxon>Dinosauria</taxon>
        <taxon>Saurischia</taxon>
        <taxon>Theropoda</taxon>
        <taxon>Coelurosauria</taxon>
        <taxon>Aves</taxon>
        <taxon>Neognathae</taxon>
        <taxon>Neoaves</taxon>
        <taxon>Telluraves</taxon>
        <taxon>Australaves</taxon>
        <taxon>Passeriformes</taxon>
        <taxon>Sylvioidea</taxon>
        <taxon>Zosteropidae</taxon>
        <taxon>Zosterops</taxon>
    </lineage>
</organism>
<dbReference type="InterPro" id="IPR051634">
    <property type="entry name" value="Extended_Synaptotagmin"/>
</dbReference>
<proteinExistence type="inferred from homology"/>
<comment type="subcellular location">
    <subcellularLocation>
        <location evidence="1">Cell membrane</location>
        <topology evidence="1">Peripheral membrane protein</topology>
    </subcellularLocation>
    <subcellularLocation>
        <location evidence="2">Endoplasmic reticulum membrane</location>
        <topology evidence="2">Multi-pass membrane protein</topology>
    </subcellularLocation>
</comment>
<evidence type="ECO:0000256" key="15">
    <source>
        <dbReference type="SAM" id="MobiDB-lite"/>
    </source>
</evidence>
<dbReference type="PANTHER" id="PTHR45761:SF1">
    <property type="entry name" value="EXTENDED SYNAPTOTAGMIN-LIKE PROTEIN 2, ISOFORM C"/>
    <property type="match status" value="1"/>
</dbReference>
<dbReference type="GO" id="GO:0005544">
    <property type="term" value="F:calcium-dependent phospholipid binding"/>
    <property type="evidence" value="ECO:0007669"/>
    <property type="project" value="TreeGrafter"/>
</dbReference>
<dbReference type="PANTHER" id="PTHR45761">
    <property type="entry name" value="EXTENDED SYNAPTOTAGMIN-LIKE PROTEIN 2, ISOFORM C"/>
    <property type="match status" value="1"/>
</dbReference>
<keyword evidence="9" id="KW-0256">Endoplasmic reticulum</keyword>
<evidence type="ECO:0000256" key="1">
    <source>
        <dbReference type="ARBA" id="ARBA00004202"/>
    </source>
</evidence>
<evidence type="ECO:0000256" key="9">
    <source>
        <dbReference type="ARBA" id="ARBA00022824"/>
    </source>
</evidence>
<evidence type="ECO:0000256" key="3">
    <source>
        <dbReference type="ARBA" id="ARBA00005867"/>
    </source>
</evidence>
<keyword evidence="5" id="KW-1003">Cell membrane</keyword>
<feature type="compositionally biased region" description="Acidic residues" evidence="15">
    <location>
        <begin position="409"/>
        <end position="432"/>
    </location>
</feature>
<feature type="domain" description="C2" evidence="16">
    <location>
        <begin position="260"/>
        <end position="384"/>
    </location>
</feature>
<keyword evidence="7" id="KW-0479">Metal-binding</keyword>
<evidence type="ECO:0000313" key="17">
    <source>
        <dbReference type="EMBL" id="TRZ09297.1"/>
    </source>
</evidence>
<feature type="region of interest" description="Disordered" evidence="15">
    <location>
        <begin position="93"/>
        <end position="130"/>
    </location>
</feature>
<keyword evidence="6" id="KW-0812">Transmembrane</keyword>
<feature type="domain" description="C2" evidence="16">
    <location>
        <begin position="115"/>
        <end position="239"/>
    </location>
</feature>
<dbReference type="GO" id="GO:0031210">
    <property type="term" value="F:phosphatidylcholine binding"/>
    <property type="evidence" value="ECO:0007669"/>
    <property type="project" value="TreeGrafter"/>
</dbReference>
<keyword evidence="10" id="KW-0106">Calcium</keyword>
<dbReference type="SMART" id="SM00239">
    <property type="entry name" value="C2"/>
    <property type="match status" value="2"/>
</dbReference>
<comment type="caution">
    <text evidence="17">The sequence shown here is derived from an EMBL/GenBank/DDBJ whole genome shotgun (WGS) entry which is preliminary data.</text>
</comment>
<dbReference type="FunFam" id="2.60.40.150:FF:000025">
    <property type="entry name" value="Extended synaptotagmin 2"/>
    <property type="match status" value="1"/>
</dbReference>
<dbReference type="EMBL" id="SWJQ01001107">
    <property type="protein sequence ID" value="TRZ09297.1"/>
    <property type="molecule type" value="Genomic_DNA"/>
</dbReference>
<keyword evidence="14" id="KW-0472">Membrane</keyword>
<keyword evidence="4" id="KW-0813">Transport</keyword>
<dbReference type="GO" id="GO:0005789">
    <property type="term" value="C:endoplasmic reticulum membrane"/>
    <property type="evidence" value="ECO:0007669"/>
    <property type="project" value="UniProtKB-SubCell"/>
</dbReference>
<keyword evidence="12" id="KW-0445">Lipid transport</keyword>
<evidence type="ECO:0000313" key="18">
    <source>
        <dbReference type="Proteomes" id="UP000796761"/>
    </source>
</evidence>
<dbReference type="InterPro" id="IPR035892">
    <property type="entry name" value="C2_domain_sf"/>
</dbReference>
<comment type="similarity">
    <text evidence="3">Belongs to the extended synaptotagmin family.</text>
</comment>